<dbReference type="PANTHER" id="PTHR20883">
    <property type="entry name" value="PHYTANOYL-COA DIOXYGENASE DOMAIN CONTAINING 1"/>
    <property type="match status" value="1"/>
</dbReference>
<dbReference type="EMBL" id="CAEZTS010000124">
    <property type="protein sequence ID" value="CAB4585481.1"/>
    <property type="molecule type" value="Genomic_DNA"/>
</dbReference>
<protein>
    <submittedName>
        <fullName evidence="1">Unannotated protein</fullName>
    </submittedName>
</protein>
<sequence length="281" mass="31476">MTPVGDVIAEPDFDDRVDLDPDARDLFRRSGHCVVRGLATAAEIATVKPSIDAGTEARRWDRRPLEERDTYGRAFVQAGGIVGHDERTRRFVLGRRFARVAAELLDVDGVRLYHDQALYKEPGGGFTPWHQDQVYWPLDTDRTVTMWMPLVDIPREIGGMVFADGTHRLGNLSEEVIGDASQRFFDDLVRERDWTLSSHGPFAVGDATFHTGWTLHSAPANNTDTMRAVMTVIYFADGARITPSDHPARELDRLLWLGGAPAGSVADSEHNPLVWHRSFDE</sequence>
<dbReference type="Pfam" id="PF05721">
    <property type="entry name" value="PhyH"/>
    <property type="match status" value="1"/>
</dbReference>
<organism evidence="1">
    <name type="scientific">freshwater metagenome</name>
    <dbReference type="NCBI Taxonomy" id="449393"/>
    <lineage>
        <taxon>unclassified sequences</taxon>
        <taxon>metagenomes</taxon>
        <taxon>ecological metagenomes</taxon>
    </lineage>
</organism>
<gene>
    <name evidence="1" type="ORF">UFOPK1722_01321</name>
</gene>
<reference evidence="1" key="1">
    <citation type="submission" date="2020-05" db="EMBL/GenBank/DDBJ databases">
        <authorList>
            <person name="Chiriac C."/>
            <person name="Salcher M."/>
            <person name="Ghai R."/>
            <person name="Kavagutti S V."/>
        </authorList>
    </citation>
    <scope>NUCLEOTIDE SEQUENCE</scope>
</reference>
<proteinExistence type="predicted"/>
<evidence type="ECO:0000313" key="1">
    <source>
        <dbReference type="EMBL" id="CAB4585481.1"/>
    </source>
</evidence>
<dbReference type="SUPFAM" id="SSF51197">
    <property type="entry name" value="Clavaminate synthase-like"/>
    <property type="match status" value="1"/>
</dbReference>
<dbReference type="InterPro" id="IPR008775">
    <property type="entry name" value="Phytyl_CoA_dOase-like"/>
</dbReference>
<accession>A0A6J6F9F6</accession>
<dbReference type="AlphaFoldDB" id="A0A6J6F9F6"/>
<name>A0A6J6F9F6_9ZZZZ</name>
<dbReference type="PANTHER" id="PTHR20883:SF49">
    <property type="entry name" value="PHYTANOYL-COA DIOXYGENASE"/>
    <property type="match status" value="1"/>
</dbReference>
<dbReference type="Gene3D" id="2.60.120.620">
    <property type="entry name" value="q2cbj1_9rhob like domain"/>
    <property type="match status" value="1"/>
</dbReference>